<gene>
    <name evidence="1" type="ORF">ELS17_07435</name>
</gene>
<name>A0A482XZP0_9EURY</name>
<evidence type="ECO:0000313" key="1">
    <source>
        <dbReference type="EMBL" id="RZH69259.1"/>
    </source>
</evidence>
<dbReference type="Proteomes" id="UP000292704">
    <property type="component" value="Unassembled WGS sequence"/>
</dbReference>
<sequence length="105" mass="12648">MLPLLKGEDWTEVSDIDEVTHRFRYEEDDALTWYDCEHEFGDEISTDIVSKWATMPHHDDVSHYEDEVLLSMFLDNYESEDDDVIIHVNVYQKEYEKWDLEKKEG</sequence>
<dbReference type="EMBL" id="SHMR01000001">
    <property type="protein sequence ID" value="RZH69259.1"/>
    <property type="molecule type" value="Genomic_DNA"/>
</dbReference>
<comment type="caution">
    <text evidence="1">The sequence shown here is derived from an EMBL/GenBank/DDBJ whole genome shotgun (WGS) entry which is preliminary data.</text>
</comment>
<evidence type="ECO:0000313" key="2">
    <source>
        <dbReference type="Proteomes" id="UP000292704"/>
    </source>
</evidence>
<protein>
    <submittedName>
        <fullName evidence="1">Uncharacterized protein</fullName>
    </submittedName>
</protein>
<dbReference type="RefSeq" id="WP_130170139.1">
    <property type="nucleotide sequence ID" value="NZ_SHMR01000001.1"/>
</dbReference>
<organism evidence="1 2">
    <name type="scientific">Natrinema altunense</name>
    <dbReference type="NCBI Taxonomy" id="222984"/>
    <lineage>
        <taxon>Archaea</taxon>
        <taxon>Methanobacteriati</taxon>
        <taxon>Methanobacteriota</taxon>
        <taxon>Stenosarchaea group</taxon>
        <taxon>Halobacteria</taxon>
        <taxon>Halobacteriales</taxon>
        <taxon>Natrialbaceae</taxon>
        <taxon>Natrinema</taxon>
    </lineage>
</organism>
<dbReference type="AlphaFoldDB" id="A0A482XZP0"/>
<proteinExistence type="predicted"/>
<accession>A0A482XZP0</accession>
<reference evidence="1 2" key="1">
    <citation type="submission" date="2019-02" db="EMBL/GenBank/DDBJ databases">
        <title>Genome analysis provides insights into bioremediation potentialities and Haloocin production by Natrinema altunense strain 4.1R isolated from Chott Douz in Tunisian desert.</title>
        <authorList>
            <person name="Najjari A."/>
            <person name="Youssef N."/>
            <person name="Ben Dhia O."/>
            <person name="Ferjani R."/>
            <person name="El Hidri D."/>
            <person name="Ouzari H.I."/>
            <person name="Cherif A."/>
        </authorList>
    </citation>
    <scope>NUCLEOTIDE SEQUENCE [LARGE SCALE GENOMIC DNA]</scope>
    <source>
        <strain evidence="1 2">4.1R</strain>
    </source>
</reference>